<dbReference type="Pfam" id="PF12146">
    <property type="entry name" value="Hydrolase_4"/>
    <property type="match status" value="1"/>
</dbReference>
<dbReference type="PANTHER" id="PTHR10794:SF63">
    <property type="entry name" value="ALPHA_BETA HYDROLASE 1, ISOFORM A"/>
    <property type="match status" value="1"/>
</dbReference>
<organism evidence="5 6">
    <name type="scientific">Cinara cedri</name>
    <dbReference type="NCBI Taxonomy" id="506608"/>
    <lineage>
        <taxon>Eukaryota</taxon>
        <taxon>Metazoa</taxon>
        <taxon>Ecdysozoa</taxon>
        <taxon>Arthropoda</taxon>
        <taxon>Hexapoda</taxon>
        <taxon>Insecta</taxon>
        <taxon>Pterygota</taxon>
        <taxon>Neoptera</taxon>
        <taxon>Paraneoptera</taxon>
        <taxon>Hemiptera</taxon>
        <taxon>Sternorrhyncha</taxon>
        <taxon>Aphidomorpha</taxon>
        <taxon>Aphidoidea</taxon>
        <taxon>Aphididae</taxon>
        <taxon>Lachninae</taxon>
        <taxon>Cinara</taxon>
    </lineage>
</organism>
<dbReference type="Gene3D" id="3.40.50.1820">
    <property type="entry name" value="alpha/beta hydrolase"/>
    <property type="match status" value="1"/>
</dbReference>
<feature type="active site" description="Charge relay system" evidence="2">
    <location>
        <position position="354"/>
    </location>
</feature>
<reference evidence="5 6" key="1">
    <citation type="submission" date="2019-08" db="EMBL/GenBank/DDBJ databases">
        <authorList>
            <person name="Alioto T."/>
            <person name="Alioto T."/>
            <person name="Gomez Garrido J."/>
        </authorList>
    </citation>
    <scope>NUCLEOTIDE SEQUENCE [LARGE SCALE GENOMIC DNA]</scope>
</reference>
<keyword evidence="3" id="KW-0472">Membrane</keyword>
<dbReference type="GO" id="GO:0051793">
    <property type="term" value="P:medium-chain fatty acid catabolic process"/>
    <property type="evidence" value="ECO:0007669"/>
    <property type="project" value="TreeGrafter"/>
</dbReference>
<keyword evidence="6" id="KW-1185">Reference proteome</keyword>
<keyword evidence="3" id="KW-0812">Transmembrane</keyword>
<dbReference type="GO" id="GO:0047372">
    <property type="term" value="F:monoacylglycerol lipase activity"/>
    <property type="evidence" value="ECO:0007669"/>
    <property type="project" value="TreeGrafter"/>
</dbReference>
<feature type="active site" description="Charge relay system" evidence="2">
    <location>
        <position position="192"/>
    </location>
</feature>
<feature type="active site" description="Charge relay system" evidence="2">
    <location>
        <position position="325"/>
    </location>
</feature>
<protein>
    <submittedName>
        <fullName evidence="5">Serine aminopeptidase, S33,Alpha/Beta hydrolase fold,AB hydrolase 4 family</fullName>
    </submittedName>
</protein>
<feature type="transmembrane region" description="Helical" evidence="3">
    <location>
        <begin position="6"/>
        <end position="23"/>
    </location>
</feature>
<evidence type="ECO:0000313" key="5">
    <source>
        <dbReference type="EMBL" id="VVC40803.1"/>
    </source>
</evidence>
<keyword evidence="5" id="KW-0645">Protease</keyword>
<dbReference type="InterPro" id="IPR012020">
    <property type="entry name" value="ABHD4"/>
</dbReference>
<proteinExistence type="inferred from homology"/>
<keyword evidence="3" id="KW-1133">Transmembrane helix</keyword>
<dbReference type="GO" id="GO:0008126">
    <property type="term" value="F:acetylesterase activity"/>
    <property type="evidence" value="ECO:0007669"/>
    <property type="project" value="TreeGrafter"/>
</dbReference>
<dbReference type="InterPro" id="IPR050960">
    <property type="entry name" value="AB_hydrolase_4_sf"/>
</dbReference>
<evidence type="ECO:0000259" key="4">
    <source>
        <dbReference type="Pfam" id="PF12146"/>
    </source>
</evidence>
<evidence type="ECO:0000256" key="2">
    <source>
        <dbReference type="PIRSR" id="PIRSR005211-1"/>
    </source>
</evidence>
<dbReference type="PIRSF" id="PIRSF005211">
    <property type="entry name" value="Ab_hydro_YheT"/>
    <property type="match status" value="1"/>
</dbReference>
<dbReference type="PANTHER" id="PTHR10794">
    <property type="entry name" value="ABHYDROLASE DOMAIN-CONTAINING PROTEIN"/>
    <property type="match status" value="1"/>
</dbReference>
<dbReference type="InterPro" id="IPR022742">
    <property type="entry name" value="Hydrolase_4"/>
</dbReference>
<dbReference type="InterPro" id="IPR029058">
    <property type="entry name" value="AB_hydrolase_fold"/>
</dbReference>
<evidence type="ECO:0000256" key="1">
    <source>
        <dbReference type="ARBA" id="ARBA00010884"/>
    </source>
</evidence>
<keyword evidence="5" id="KW-0378">Hydrolase</keyword>
<evidence type="ECO:0000313" key="6">
    <source>
        <dbReference type="Proteomes" id="UP000325440"/>
    </source>
</evidence>
<dbReference type="OrthoDB" id="247542at2759"/>
<comment type="similarity">
    <text evidence="1">Belongs to the AB hydrolase superfamily. AB hydrolase 4 family.</text>
</comment>
<name>A0A5E4N823_9HEMI</name>
<keyword evidence="5" id="KW-0031">Aminopeptidase</keyword>
<dbReference type="AlphaFoldDB" id="A0A5E4N823"/>
<feature type="domain" description="Serine aminopeptidase S33" evidence="4">
    <location>
        <begin position="113"/>
        <end position="326"/>
    </location>
</feature>
<sequence length="394" mass="44597">MAYGGALSLTTTLFMIAGYYLALKTQSSTLFCKDGDFKQFLIKNVPVVREKYLPSIFCFNGYVHTAVAILFRGITLPIDTVNYERENLMLNDGGEVAIDWRYPKSDGPHSLITVVILPGITGDSQVEYVRETVNELFENGYCSVVFNYRGRGGMRLKTARAYSANNIEDLTEVLKHVKSKRPNSPIAAIGFSMGGILLGNFLMSNEQADKKYIASGVLISLPWNVTQASHNAESSWLMLQMSENLSYHLRSVIDKNKDVIFNQKNNYSLNYNRIKQSNTVRQFDTEYTIKIFNYTDVYQYYKDATLNGKLQRIKVPCLGLSAADDPFLYFKDIPTGEADERSNVAILVTSAGGHVGYLDTFWPFVINKNFMMRLVQQYLDSIMVDNNYDQFVSS</sequence>
<dbReference type="GO" id="GO:0051792">
    <property type="term" value="P:medium-chain fatty acid biosynthetic process"/>
    <property type="evidence" value="ECO:0007669"/>
    <property type="project" value="TreeGrafter"/>
</dbReference>
<evidence type="ECO:0000256" key="3">
    <source>
        <dbReference type="SAM" id="Phobius"/>
    </source>
</evidence>
<dbReference type="Proteomes" id="UP000325440">
    <property type="component" value="Unassembled WGS sequence"/>
</dbReference>
<dbReference type="GO" id="GO:0004177">
    <property type="term" value="F:aminopeptidase activity"/>
    <property type="evidence" value="ECO:0007669"/>
    <property type="project" value="UniProtKB-KW"/>
</dbReference>
<dbReference type="SUPFAM" id="SSF53474">
    <property type="entry name" value="alpha/beta-Hydrolases"/>
    <property type="match status" value="1"/>
</dbReference>
<dbReference type="EMBL" id="CABPRJ010001908">
    <property type="protein sequence ID" value="VVC40803.1"/>
    <property type="molecule type" value="Genomic_DNA"/>
</dbReference>
<accession>A0A5E4N823</accession>
<gene>
    <name evidence="5" type="ORF">CINCED_3A004083</name>
</gene>